<organism evidence="1 2">
    <name type="scientific">Nocardia higoensis</name>
    <dbReference type="NCBI Taxonomy" id="228599"/>
    <lineage>
        <taxon>Bacteria</taxon>
        <taxon>Bacillati</taxon>
        <taxon>Actinomycetota</taxon>
        <taxon>Actinomycetes</taxon>
        <taxon>Mycobacteriales</taxon>
        <taxon>Nocardiaceae</taxon>
        <taxon>Nocardia</taxon>
    </lineage>
</organism>
<evidence type="ECO:0000313" key="1">
    <source>
        <dbReference type="EMBL" id="MBF6356064.1"/>
    </source>
</evidence>
<keyword evidence="2" id="KW-1185">Reference proteome</keyword>
<sequence length="221" mass="23827">MKPASELITSDTCLLLDFDGPVCSVFSGLTNREAAQRLIADLDAVPTNVAETIDPFDVLHFAATRDAATGARIEELFTEIEIEAVRVARPTSGAHELIHHAAAAGHIVAIVSNNSMAAINDYLVLHQLRHRIRGIFARTTSDLSQLKPSPYLLDIATTTLEVSAERCVFIGDSTTDIHAARAAGVPVIAYANKPDKLTRFLPLAPNALVNSMFELEGTIKD</sequence>
<evidence type="ECO:0000313" key="2">
    <source>
        <dbReference type="Proteomes" id="UP000707731"/>
    </source>
</evidence>
<dbReference type="Gene3D" id="3.40.50.1000">
    <property type="entry name" value="HAD superfamily/HAD-like"/>
    <property type="match status" value="1"/>
</dbReference>
<dbReference type="NCBIfam" id="TIGR01549">
    <property type="entry name" value="HAD-SF-IA-v1"/>
    <property type="match status" value="1"/>
</dbReference>
<dbReference type="Proteomes" id="UP000707731">
    <property type="component" value="Unassembled WGS sequence"/>
</dbReference>
<comment type="caution">
    <text evidence="1">The sequence shown here is derived from an EMBL/GenBank/DDBJ whole genome shotgun (WGS) entry which is preliminary data.</text>
</comment>
<accession>A0ABS0DC72</accession>
<dbReference type="Pfam" id="PF13419">
    <property type="entry name" value="HAD_2"/>
    <property type="match status" value="1"/>
</dbReference>
<dbReference type="InterPro" id="IPR036412">
    <property type="entry name" value="HAD-like_sf"/>
</dbReference>
<dbReference type="InterPro" id="IPR006439">
    <property type="entry name" value="HAD-SF_hydro_IA"/>
</dbReference>
<dbReference type="RefSeq" id="WP_195002910.1">
    <property type="nucleotide sequence ID" value="NZ_JADLQN010000002.1"/>
</dbReference>
<keyword evidence="1" id="KW-0378">Hydrolase</keyword>
<gene>
    <name evidence="1" type="ORF">IU449_16200</name>
</gene>
<dbReference type="InterPro" id="IPR041492">
    <property type="entry name" value="HAD_2"/>
</dbReference>
<dbReference type="PANTHER" id="PTHR43434:SF1">
    <property type="entry name" value="PHOSPHOGLYCOLATE PHOSPHATASE"/>
    <property type="match status" value="1"/>
</dbReference>
<proteinExistence type="predicted"/>
<dbReference type="InterPro" id="IPR050155">
    <property type="entry name" value="HAD-like_hydrolase_sf"/>
</dbReference>
<dbReference type="SUPFAM" id="SSF56784">
    <property type="entry name" value="HAD-like"/>
    <property type="match status" value="1"/>
</dbReference>
<dbReference type="EMBL" id="JADLQN010000002">
    <property type="protein sequence ID" value="MBF6356064.1"/>
    <property type="molecule type" value="Genomic_DNA"/>
</dbReference>
<dbReference type="CDD" id="cd01427">
    <property type="entry name" value="HAD_like"/>
    <property type="match status" value="1"/>
</dbReference>
<dbReference type="GO" id="GO:0016787">
    <property type="term" value="F:hydrolase activity"/>
    <property type="evidence" value="ECO:0007669"/>
    <property type="project" value="UniProtKB-KW"/>
</dbReference>
<reference evidence="1 2" key="1">
    <citation type="submission" date="2020-10" db="EMBL/GenBank/DDBJ databases">
        <title>Identification of Nocardia species via Next-generation sequencing and recognition of intraspecies genetic diversity.</title>
        <authorList>
            <person name="Li P."/>
            <person name="Li P."/>
            <person name="Lu B."/>
        </authorList>
    </citation>
    <scope>NUCLEOTIDE SEQUENCE [LARGE SCALE GENOMIC DNA]</scope>
    <source>
        <strain evidence="1 2">BJ06-0143</strain>
    </source>
</reference>
<dbReference type="PANTHER" id="PTHR43434">
    <property type="entry name" value="PHOSPHOGLYCOLATE PHOSPHATASE"/>
    <property type="match status" value="1"/>
</dbReference>
<protein>
    <submittedName>
        <fullName evidence="1">HAD family hydrolase</fullName>
    </submittedName>
</protein>
<name>A0ABS0DC72_9NOCA</name>
<dbReference type="InterPro" id="IPR023214">
    <property type="entry name" value="HAD_sf"/>
</dbReference>